<comment type="caution">
    <text evidence="2">The sequence shown here is derived from an EMBL/GenBank/DDBJ whole genome shotgun (WGS) entry which is preliminary data.</text>
</comment>
<keyword evidence="3" id="KW-1185">Reference proteome</keyword>
<evidence type="ECO:0000256" key="1">
    <source>
        <dbReference type="SAM" id="Phobius"/>
    </source>
</evidence>
<proteinExistence type="predicted"/>
<keyword evidence="1" id="KW-1133">Transmembrane helix</keyword>
<organism evidence="2 3">
    <name type="scientific">Cocos nucifera</name>
    <name type="common">Coconut palm</name>
    <dbReference type="NCBI Taxonomy" id="13894"/>
    <lineage>
        <taxon>Eukaryota</taxon>
        <taxon>Viridiplantae</taxon>
        <taxon>Streptophyta</taxon>
        <taxon>Embryophyta</taxon>
        <taxon>Tracheophyta</taxon>
        <taxon>Spermatophyta</taxon>
        <taxon>Magnoliopsida</taxon>
        <taxon>Liliopsida</taxon>
        <taxon>Arecaceae</taxon>
        <taxon>Arecoideae</taxon>
        <taxon>Cocoseae</taxon>
        <taxon>Attaleinae</taxon>
        <taxon>Cocos</taxon>
    </lineage>
</organism>
<reference evidence="2" key="2">
    <citation type="submission" date="2019-07" db="EMBL/GenBank/DDBJ databases">
        <authorList>
            <person name="Yang Y."/>
            <person name="Bocs S."/>
            <person name="Baudouin L."/>
        </authorList>
    </citation>
    <scope>NUCLEOTIDE SEQUENCE</scope>
    <source>
        <tissue evidence="2">Spear leaf of Hainan Tall coconut</tissue>
    </source>
</reference>
<evidence type="ECO:0000313" key="3">
    <source>
        <dbReference type="Proteomes" id="UP000797356"/>
    </source>
</evidence>
<evidence type="ECO:0000313" key="2">
    <source>
        <dbReference type="EMBL" id="KAG1358882.1"/>
    </source>
</evidence>
<name>A0A8K0IHS3_COCNU</name>
<keyword evidence="1" id="KW-0812">Transmembrane</keyword>
<dbReference type="Proteomes" id="UP000797356">
    <property type="component" value="Chromosome 8"/>
</dbReference>
<reference evidence="2" key="1">
    <citation type="journal article" date="2017" name="Gigascience">
        <title>The genome draft of coconut (Cocos nucifera).</title>
        <authorList>
            <person name="Xiao Y."/>
            <person name="Xu P."/>
            <person name="Fan H."/>
            <person name="Baudouin L."/>
            <person name="Xia W."/>
            <person name="Bocs S."/>
            <person name="Xu J."/>
            <person name="Li Q."/>
            <person name="Guo A."/>
            <person name="Zhou L."/>
            <person name="Li J."/>
            <person name="Wu Y."/>
            <person name="Ma Z."/>
            <person name="Armero A."/>
            <person name="Issali A.E."/>
            <person name="Liu N."/>
            <person name="Peng M."/>
            <person name="Yang Y."/>
        </authorList>
    </citation>
    <scope>NUCLEOTIDE SEQUENCE</scope>
    <source>
        <tissue evidence="2">Spear leaf of Hainan Tall coconut</tissue>
    </source>
</reference>
<feature type="transmembrane region" description="Helical" evidence="1">
    <location>
        <begin position="20"/>
        <end position="42"/>
    </location>
</feature>
<sequence>MVAAPLLVGSSISLLTVSSTLLLGAGCITLGCLLVSTSAALLRRRRQQEEVEDGLHFLSWAQNVVSRVNAAAIDAVDAERTKQKKPALLEMENLAHILEALDASVFPPTVICVALCEAWILSSASSGCWEGLEDGKREDCSAMQDRDSVPYIEMAVPFNHRIMTESLSNVLVNQISIFEEIFSFVCSAGSVTTLISSRCRANSMYGLDLSAD</sequence>
<accession>A0A8K0IHS3</accession>
<dbReference type="AlphaFoldDB" id="A0A8K0IHS3"/>
<dbReference type="EMBL" id="CM017879">
    <property type="protein sequence ID" value="KAG1358882.1"/>
    <property type="molecule type" value="Genomic_DNA"/>
</dbReference>
<keyword evidence="1" id="KW-0472">Membrane</keyword>
<gene>
    <name evidence="2" type="ORF">COCNU_08G003280</name>
</gene>
<protein>
    <submittedName>
        <fullName evidence="2">Uncharacterized protein</fullName>
    </submittedName>
</protein>